<organism evidence="1 2">
    <name type="scientific">Flavobacterium akiainvivens</name>
    <dbReference type="NCBI Taxonomy" id="1202724"/>
    <lineage>
        <taxon>Bacteria</taxon>
        <taxon>Pseudomonadati</taxon>
        <taxon>Bacteroidota</taxon>
        <taxon>Flavobacteriia</taxon>
        <taxon>Flavobacteriales</taxon>
        <taxon>Flavobacteriaceae</taxon>
        <taxon>Flavobacterium</taxon>
    </lineage>
</organism>
<dbReference type="STRING" id="1202724.AM493_13540"/>
<dbReference type="EMBL" id="LIYD01000005">
    <property type="protein sequence ID" value="KOS06940.1"/>
    <property type="molecule type" value="Genomic_DNA"/>
</dbReference>
<dbReference type="Proteomes" id="UP000037755">
    <property type="component" value="Unassembled WGS sequence"/>
</dbReference>
<accession>A0A0M9VIP7</accession>
<evidence type="ECO:0000313" key="2">
    <source>
        <dbReference type="Proteomes" id="UP000037755"/>
    </source>
</evidence>
<keyword evidence="2" id="KW-1185">Reference proteome</keyword>
<dbReference type="PATRIC" id="fig|1202724.3.peg.2804"/>
<protein>
    <submittedName>
        <fullName evidence="1">Uncharacterized protein</fullName>
    </submittedName>
</protein>
<evidence type="ECO:0000313" key="1">
    <source>
        <dbReference type="EMBL" id="KOS06940.1"/>
    </source>
</evidence>
<reference evidence="1 2" key="1">
    <citation type="submission" date="2015-08" db="EMBL/GenBank/DDBJ databases">
        <title>Whole genome sequence of Flavobacterium akiainvivens IK-1T, from decaying Wikstroemia oahuensis, an endemic Hawaiian shrub.</title>
        <authorList>
            <person name="Wan X."/>
            <person name="Hou S."/>
            <person name="Saito J."/>
            <person name="Donachie S."/>
        </authorList>
    </citation>
    <scope>NUCLEOTIDE SEQUENCE [LARGE SCALE GENOMIC DNA]</scope>
    <source>
        <strain evidence="1 2">IK-1</strain>
    </source>
</reference>
<dbReference type="AlphaFoldDB" id="A0A0M9VIP7"/>
<comment type="caution">
    <text evidence="1">The sequence shown here is derived from an EMBL/GenBank/DDBJ whole genome shotgun (WGS) entry which is preliminary data.</text>
</comment>
<sequence>MYNKYYYRQVTQLQAMLFCIFNLKSPAVKTTLPLLCLAMLFIACRQNTPVNQTPALAPGHTDSAGISPQQKKINDSLAQLQDSLAIEKMLVKAIGMAKTYRQTEFSFSFHDTLTDNMKAYTDVTGGRWFSKNKRYVKIKREASSIVYTDIFEVQGLKLVQVLHNGVPGQTHVNDTVMDINGDGHKDFAVHWYPSSGCCARDRYDVYIFNPKTGAFADKQEFINPTF</sequence>
<gene>
    <name evidence="1" type="ORF">AM493_13540</name>
</gene>
<proteinExistence type="predicted"/>
<name>A0A0M9VIP7_9FLAO</name>